<gene>
    <name evidence="2" type="ORF">BDA99DRAFT_590528</name>
</gene>
<dbReference type="Pfam" id="PF06985">
    <property type="entry name" value="HET"/>
    <property type="match status" value="1"/>
</dbReference>
<dbReference type="AlphaFoldDB" id="A0AAD5K041"/>
<accession>A0AAD5K041</accession>
<keyword evidence="3" id="KW-1185">Reference proteome</keyword>
<dbReference type="InterPro" id="IPR010730">
    <property type="entry name" value="HET"/>
</dbReference>
<name>A0AAD5K041_9FUNG</name>
<sequence>MYISYWTNQKSVDLVDTTDVRLNTSGGEYRPATLIRTSDWKVVPGNEAKNGYCTLSYCSEQSGKAIKKDNGEYVDITDEGRHCILTRVDKRKAKNYFRSKEKKYVTYEELLQQICSDFSVDYLWYDKQCINKDNKEAKQNELKIMHKIYNNAKYTIALIPEVHVADPESWKQDKPKKDDAFKARLLAGGIHILQSLWWKQSWSLTDVMTSKRILVVGENTHFWQHSLIGEHNNIPAIEDYFSMELLDFISNKKGSVNQVLVEAHFRTSTNPHDRIYTLFNTFPRLFNRMEINCEDDIQITLNNFYRHIAKFDLSILCFGARRSINGSPLFTSTMSDYNLPSWTGVGGRHISQQITTTTLLDSPHFIDDSMQLHMATKYYWKIQAKKYDYGSIYPQFQQNHHKIFDYTDEALLARIKNNGRSQVDLEKTDKRTILVERLADMYETMGVFDVHYFQHKDDPLQKIKLMSLADEECEECFILPVAFIYRKAICENAGGESSSPSMKVLAGYNDACLFPVFKKLPNNTKQYKAIGVMLIEKLTSRDTPLDPDEVLRTHFIDNPRNDEAVKLDEAREFVIV</sequence>
<dbReference type="Proteomes" id="UP001209540">
    <property type="component" value="Unassembled WGS sequence"/>
</dbReference>
<dbReference type="PANTHER" id="PTHR33112">
    <property type="entry name" value="DOMAIN PROTEIN, PUTATIVE-RELATED"/>
    <property type="match status" value="1"/>
</dbReference>
<comment type="caution">
    <text evidence="2">The sequence shown here is derived from an EMBL/GenBank/DDBJ whole genome shotgun (WGS) entry which is preliminary data.</text>
</comment>
<protein>
    <recommendedName>
        <fullName evidence="1">Heterokaryon incompatibility domain-containing protein</fullName>
    </recommendedName>
</protein>
<proteinExistence type="predicted"/>
<dbReference type="EMBL" id="JAIXMP010000037">
    <property type="protein sequence ID" value="KAI9248892.1"/>
    <property type="molecule type" value="Genomic_DNA"/>
</dbReference>
<evidence type="ECO:0000313" key="3">
    <source>
        <dbReference type="Proteomes" id="UP001209540"/>
    </source>
</evidence>
<evidence type="ECO:0000259" key="1">
    <source>
        <dbReference type="Pfam" id="PF06985"/>
    </source>
</evidence>
<evidence type="ECO:0000313" key="2">
    <source>
        <dbReference type="EMBL" id="KAI9248892.1"/>
    </source>
</evidence>
<reference evidence="2" key="2">
    <citation type="submission" date="2023-02" db="EMBL/GenBank/DDBJ databases">
        <authorList>
            <consortium name="DOE Joint Genome Institute"/>
            <person name="Mondo S.J."/>
            <person name="Chang Y."/>
            <person name="Wang Y."/>
            <person name="Ahrendt S."/>
            <person name="Andreopoulos W."/>
            <person name="Barry K."/>
            <person name="Beard J."/>
            <person name="Benny G.L."/>
            <person name="Blankenship S."/>
            <person name="Bonito G."/>
            <person name="Cuomo C."/>
            <person name="Desiro A."/>
            <person name="Gervers K.A."/>
            <person name="Hundley H."/>
            <person name="Kuo A."/>
            <person name="LaButti K."/>
            <person name="Lang B.F."/>
            <person name="Lipzen A."/>
            <person name="O'Donnell K."/>
            <person name="Pangilinan J."/>
            <person name="Reynolds N."/>
            <person name="Sandor L."/>
            <person name="Smith M.W."/>
            <person name="Tsang A."/>
            <person name="Grigoriev I.V."/>
            <person name="Stajich J.E."/>
            <person name="Spatafora J.W."/>
        </authorList>
    </citation>
    <scope>NUCLEOTIDE SEQUENCE</scope>
    <source>
        <strain evidence="2">RSA 2281</strain>
    </source>
</reference>
<organism evidence="2 3">
    <name type="scientific">Phascolomyces articulosus</name>
    <dbReference type="NCBI Taxonomy" id="60185"/>
    <lineage>
        <taxon>Eukaryota</taxon>
        <taxon>Fungi</taxon>
        <taxon>Fungi incertae sedis</taxon>
        <taxon>Mucoromycota</taxon>
        <taxon>Mucoromycotina</taxon>
        <taxon>Mucoromycetes</taxon>
        <taxon>Mucorales</taxon>
        <taxon>Lichtheimiaceae</taxon>
        <taxon>Phascolomyces</taxon>
    </lineage>
</organism>
<feature type="domain" description="Heterokaryon incompatibility" evidence="1">
    <location>
        <begin position="52"/>
        <end position="164"/>
    </location>
</feature>
<dbReference type="PANTHER" id="PTHR33112:SF16">
    <property type="entry name" value="HETEROKARYON INCOMPATIBILITY DOMAIN-CONTAINING PROTEIN"/>
    <property type="match status" value="1"/>
</dbReference>
<reference evidence="2" key="1">
    <citation type="journal article" date="2022" name="IScience">
        <title>Evolution of zygomycete secretomes and the origins of terrestrial fungal ecologies.</title>
        <authorList>
            <person name="Chang Y."/>
            <person name="Wang Y."/>
            <person name="Mondo S."/>
            <person name="Ahrendt S."/>
            <person name="Andreopoulos W."/>
            <person name="Barry K."/>
            <person name="Beard J."/>
            <person name="Benny G.L."/>
            <person name="Blankenship S."/>
            <person name="Bonito G."/>
            <person name="Cuomo C."/>
            <person name="Desiro A."/>
            <person name="Gervers K.A."/>
            <person name="Hundley H."/>
            <person name="Kuo A."/>
            <person name="LaButti K."/>
            <person name="Lang B.F."/>
            <person name="Lipzen A."/>
            <person name="O'Donnell K."/>
            <person name="Pangilinan J."/>
            <person name="Reynolds N."/>
            <person name="Sandor L."/>
            <person name="Smith M.E."/>
            <person name="Tsang A."/>
            <person name="Grigoriev I.V."/>
            <person name="Stajich J.E."/>
            <person name="Spatafora J.W."/>
        </authorList>
    </citation>
    <scope>NUCLEOTIDE SEQUENCE</scope>
    <source>
        <strain evidence="2">RSA 2281</strain>
    </source>
</reference>